<sequence>MTNREPVHHWLGGEWIRSDRTSNSINPATGEVIGSYADASATEGQAAIDAAARSFADTTWRIDPMQRATALSHLADSYTLRANEVIDTLCRENGKLRDEAGFEAQFIPRALRFAAGLAVHPTGHATDPRPGLQAMSIRQPAGVAGLIIPWNSPAYLAIRALAPAMAAGCTAVLKMPGQAAQTAALMSDILASIPEIPAGVVNVVIESGSDVARLLVESPQVPVISYTGSTQTGRLVAQAAAARFKRVGLELGGKTPHLVFSDADLDAALTTVVHSSTVFAGQFCMTGSRILVQREIADAFIEALAGRLENVRPGPASDPASEIGPMIDTASVARVDAAVETAIAAGAKAIVRGGPSTIPELAGGAFYHPTLLAVDDSSLPIVQEETFGPVQTVQVFGTEDDAVALANDTEYGLSACIWSRDVDRSARLARRLDAGLISINSWANLTVEFEEGGFKSSGVGRLGGLASIEDFLEYKQITQSYAPLGG</sequence>
<dbReference type="Proteomes" id="UP000036464">
    <property type="component" value="Unassembled WGS sequence"/>
</dbReference>
<gene>
    <name evidence="3" type="ORF">ABW16_00420</name>
</gene>
<dbReference type="PANTHER" id="PTHR43353:SF5">
    <property type="entry name" value="SUCCINATE-SEMIALDEHYDE DEHYDROGENASE, MITOCHONDRIAL"/>
    <property type="match status" value="1"/>
</dbReference>
<dbReference type="InterPro" id="IPR050740">
    <property type="entry name" value="Aldehyde_DH_Superfamily"/>
</dbReference>
<dbReference type="SUPFAM" id="SSF53720">
    <property type="entry name" value="ALDH-like"/>
    <property type="match status" value="1"/>
</dbReference>
<dbReference type="RefSeq" id="WP_047317165.1">
    <property type="nucleotide sequence ID" value="NZ_LDPO01000001.1"/>
</dbReference>
<protein>
    <submittedName>
        <fullName evidence="3">Aldehyde dehydrogenase</fullName>
    </submittedName>
</protein>
<dbReference type="InterPro" id="IPR016162">
    <property type="entry name" value="Ald_DH_N"/>
</dbReference>
<accession>A0ABR5FK57</accession>
<evidence type="ECO:0000256" key="1">
    <source>
        <dbReference type="ARBA" id="ARBA00023002"/>
    </source>
</evidence>
<feature type="domain" description="Aldehyde dehydrogenase" evidence="2">
    <location>
        <begin position="15"/>
        <end position="477"/>
    </location>
</feature>
<keyword evidence="1" id="KW-0560">Oxidoreductase</keyword>
<dbReference type="Gene3D" id="3.40.605.10">
    <property type="entry name" value="Aldehyde Dehydrogenase, Chain A, domain 1"/>
    <property type="match status" value="1"/>
</dbReference>
<evidence type="ECO:0000259" key="2">
    <source>
        <dbReference type="Pfam" id="PF00171"/>
    </source>
</evidence>
<dbReference type="Pfam" id="PF00171">
    <property type="entry name" value="Aldedh"/>
    <property type="match status" value="1"/>
</dbReference>
<keyword evidence="4" id="KW-1185">Reference proteome</keyword>
<dbReference type="InterPro" id="IPR016163">
    <property type="entry name" value="Ald_DH_C"/>
</dbReference>
<dbReference type="PANTHER" id="PTHR43353">
    <property type="entry name" value="SUCCINATE-SEMIALDEHYDE DEHYDROGENASE, MITOCHONDRIAL"/>
    <property type="match status" value="1"/>
</dbReference>
<reference evidence="3 4" key="1">
    <citation type="submission" date="2015-05" db="EMBL/GenBank/DDBJ databases">
        <title>Genome sequence of Mycobacterium heraklionense Davo strain.</title>
        <authorList>
            <person name="Greninger A.L."/>
            <person name="Cunningham G."/>
            <person name="Miller S."/>
        </authorList>
    </citation>
    <scope>NUCLEOTIDE SEQUENCE [LARGE SCALE GENOMIC DNA]</scope>
    <source>
        <strain evidence="3 4">Davo</strain>
    </source>
</reference>
<evidence type="ECO:0000313" key="3">
    <source>
        <dbReference type="EMBL" id="KLO31376.1"/>
    </source>
</evidence>
<organism evidence="3 4">
    <name type="scientific">Mycolicibacter heraklionensis</name>
    <dbReference type="NCBI Taxonomy" id="512402"/>
    <lineage>
        <taxon>Bacteria</taxon>
        <taxon>Bacillati</taxon>
        <taxon>Actinomycetota</taxon>
        <taxon>Actinomycetes</taxon>
        <taxon>Mycobacteriales</taxon>
        <taxon>Mycobacteriaceae</taxon>
        <taxon>Mycolicibacter</taxon>
    </lineage>
</organism>
<proteinExistence type="predicted"/>
<name>A0ABR5FK57_9MYCO</name>
<dbReference type="InterPro" id="IPR015590">
    <property type="entry name" value="Aldehyde_DH_dom"/>
</dbReference>
<evidence type="ECO:0000313" key="4">
    <source>
        <dbReference type="Proteomes" id="UP000036464"/>
    </source>
</evidence>
<dbReference type="InterPro" id="IPR016161">
    <property type="entry name" value="Ald_DH/histidinol_DH"/>
</dbReference>
<comment type="caution">
    <text evidence="3">The sequence shown here is derived from an EMBL/GenBank/DDBJ whole genome shotgun (WGS) entry which is preliminary data.</text>
</comment>
<dbReference type="EMBL" id="LDPO01000001">
    <property type="protein sequence ID" value="KLO31376.1"/>
    <property type="molecule type" value="Genomic_DNA"/>
</dbReference>
<dbReference type="Gene3D" id="3.40.309.10">
    <property type="entry name" value="Aldehyde Dehydrogenase, Chain A, domain 2"/>
    <property type="match status" value="1"/>
</dbReference>